<organism evidence="1 2">
    <name type="scientific">Scytonema hofmannii FACHB-248</name>
    <dbReference type="NCBI Taxonomy" id="1842502"/>
    <lineage>
        <taxon>Bacteria</taxon>
        <taxon>Bacillati</taxon>
        <taxon>Cyanobacteriota</taxon>
        <taxon>Cyanophyceae</taxon>
        <taxon>Nostocales</taxon>
        <taxon>Scytonemataceae</taxon>
        <taxon>Scytonema</taxon>
    </lineage>
</organism>
<keyword evidence="2" id="KW-1185">Reference proteome</keyword>
<evidence type="ECO:0000313" key="1">
    <source>
        <dbReference type="EMBL" id="MBD2608391.1"/>
    </source>
</evidence>
<reference evidence="1 2" key="1">
    <citation type="journal article" date="2020" name="ISME J.">
        <title>Comparative genomics reveals insights into cyanobacterial evolution and habitat adaptation.</title>
        <authorList>
            <person name="Chen M.Y."/>
            <person name="Teng W.K."/>
            <person name="Zhao L."/>
            <person name="Hu C.X."/>
            <person name="Zhou Y.K."/>
            <person name="Han B.P."/>
            <person name="Song L.R."/>
            <person name="Shu W.S."/>
        </authorList>
    </citation>
    <scope>NUCLEOTIDE SEQUENCE [LARGE SCALE GENOMIC DNA]</scope>
    <source>
        <strain evidence="1 2">FACHB-248</strain>
    </source>
</reference>
<proteinExistence type="predicted"/>
<accession>A0ABR8GZE9</accession>
<dbReference type="EMBL" id="JACJTA010000092">
    <property type="protein sequence ID" value="MBD2608391.1"/>
    <property type="molecule type" value="Genomic_DNA"/>
</dbReference>
<protein>
    <submittedName>
        <fullName evidence="1">Uncharacterized protein</fullName>
    </submittedName>
</protein>
<evidence type="ECO:0000313" key="2">
    <source>
        <dbReference type="Proteomes" id="UP000660380"/>
    </source>
</evidence>
<dbReference type="Proteomes" id="UP000660380">
    <property type="component" value="Unassembled WGS sequence"/>
</dbReference>
<dbReference type="RefSeq" id="WP_029630660.1">
    <property type="nucleotide sequence ID" value="NZ_JACJTA010000092.1"/>
</dbReference>
<comment type="caution">
    <text evidence="1">The sequence shown here is derived from an EMBL/GenBank/DDBJ whole genome shotgun (WGS) entry which is preliminary data.</text>
</comment>
<name>A0ABR8GZE9_9CYAN</name>
<gene>
    <name evidence="1" type="ORF">H6G81_28705</name>
</gene>
<sequence>MRISIKKHNQAYLESLASQMGITDISEVLNYLLLDIKGLNYQFGNKPQPQPRQAPIGYSFDTSTFEPTKTFAQECDRNYSQDPIIARMASLIEDF</sequence>